<protein>
    <recommendedName>
        <fullName evidence="4">Fibronectin type-III domain-containing protein</fullName>
    </recommendedName>
</protein>
<dbReference type="RefSeq" id="WP_236455005.1">
    <property type="nucleotide sequence ID" value="NZ_CBCSGE010000004.1"/>
</dbReference>
<evidence type="ECO:0000313" key="3">
    <source>
        <dbReference type="Proteomes" id="UP001589607"/>
    </source>
</evidence>
<sequence>MKKLLYVLIILNVLMVSCNINDENADASEVPPPRSYTTYISQNSVTLNGLIDNSNNYYQGEGTYKVGFIFRTGDINDSSNDQVILVNENVEYTHDKKYFSTIIDELEPSTKYFYTCFTKNGNYQEYDWEEFTTSATPCSYTQNNYISISGVWQSTSVQIYDPSCCDEGNFGIRFGGWPNNYELSFNELNNGYPKTGQYFGVNNAFDISGYNREILKSSNQLLIENNSTPETELFVVNNGTTLTFIFCNTILNNGKILNGKVSVAIP</sequence>
<feature type="chain" id="PRO_5045494342" description="Fibronectin type-III domain-containing protein" evidence="1">
    <location>
        <begin position="23"/>
        <end position="266"/>
    </location>
</feature>
<evidence type="ECO:0008006" key="4">
    <source>
        <dbReference type="Google" id="ProtNLM"/>
    </source>
</evidence>
<keyword evidence="3" id="KW-1185">Reference proteome</keyword>
<dbReference type="Proteomes" id="UP001589607">
    <property type="component" value="Unassembled WGS sequence"/>
</dbReference>
<reference evidence="2 3" key="1">
    <citation type="submission" date="2024-09" db="EMBL/GenBank/DDBJ databases">
        <authorList>
            <person name="Sun Q."/>
            <person name="Mori K."/>
        </authorList>
    </citation>
    <scope>NUCLEOTIDE SEQUENCE [LARGE SCALE GENOMIC DNA]</scope>
    <source>
        <strain evidence="2 3">CECT 7955</strain>
    </source>
</reference>
<keyword evidence="1" id="KW-0732">Signal</keyword>
<evidence type="ECO:0000256" key="1">
    <source>
        <dbReference type="SAM" id="SignalP"/>
    </source>
</evidence>
<organism evidence="2 3">
    <name type="scientific">Flavobacterium jumunjinense</name>
    <dbReference type="NCBI Taxonomy" id="998845"/>
    <lineage>
        <taxon>Bacteria</taxon>
        <taxon>Pseudomonadati</taxon>
        <taxon>Bacteroidota</taxon>
        <taxon>Flavobacteriia</taxon>
        <taxon>Flavobacteriales</taxon>
        <taxon>Flavobacteriaceae</taxon>
        <taxon>Flavobacterium</taxon>
    </lineage>
</organism>
<gene>
    <name evidence="2" type="ORF">ACFFVF_04180</name>
</gene>
<proteinExistence type="predicted"/>
<name>A0ABV5GJZ0_9FLAO</name>
<comment type="caution">
    <text evidence="2">The sequence shown here is derived from an EMBL/GenBank/DDBJ whole genome shotgun (WGS) entry which is preliminary data.</text>
</comment>
<dbReference type="PROSITE" id="PS51257">
    <property type="entry name" value="PROKAR_LIPOPROTEIN"/>
    <property type="match status" value="1"/>
</dbReference>
<dbReference type="EMBL" id="JBHMEY010000009">
    <property type="protein sequence ID" value="MFB9095700.1"/>
    <property type="molecule type" value="Genomic_DNA"/>
</dbReference>
<feature type="signal peptide" evidence="1">
    <location>
        <begin position="1"/>
        <end position="22"/>
    </location>
</feature>
<evidence type="ECO:0000313" key="2">
    <source>
        <dbReference type="EMBL" id="MFB9095700.1"/>
    </source>
</evidence>
<accession>A0ABV5GJZ0</accession>